<evidence type="ECO:0000313" key="2">
    <source>
        <dbReference type="Proteomes" id="UP001620461"/>
    </source>
</evidence>
<name>A0ABW8JGT4_9GAMM</name>
<gene>
    <name evidence="1" type="ORF">ISP15_08145</name>
</gene>
<reference evidence="1 2" key="1">
    <citation type="submission" date="2020-10" db="EMBL/GenBank/DDBJ databases">
        <title>Phylogeny of dyella-like bacteria.</title>
        <authorList>
            <person name="Fu J."/>
        </authorList>
    </citation>
    <scope>NUCLEOTIDE SEQUENCE [LARGE SCALE GENOMIC DNA]</scope>
    <source>
        <strain evidence="1 2">JP1</strain>
    </source>
</reference>
<keyword evidence="2" id="KW-1185">Reference proteome</keyword>
<comment type="caution">
    <text evidence="1">The sequence shown here is derived from an EMBL/GenBank/DDBJ whole genome shotgun (WGS) entry which is preliminary data.</text>
</comment>
<dbReference type="EMBL" id="JADIKJ010000008">
    <property type="protein sequence ID" value="MFK2900302.1"/>
    <property type="molecule type" value="Genomic_DNA"/>
</dbReference>
<proteinExistence type="predicted"/>
<dbReference type="Proteomes" id="UP001620461">
    <property type="component" value="Unassembled WGS sequence"/>
</dbReference>
<dbReference type="RefSeq" id="WP_404546768.1">
    <property type="nucleotide sequence ID" value="NZ_JADIKJ010000008.1"/>
</dbReference>
<sequence>MEKNKHAAIQHVAALTIERTSMRYLHLVKERRQVHDAVPLGAVRMDVERRKDWSAE</sequence>
<accession>A0ABW8JGT4</accession>
<evidence type="ECO:0000313" key="1">
    <source>
        <dbReference type="EMBL" id="MFK2900302.1"/>
    </source>
</evidence>
<organism evidence="1 2">
    <name type="scientific">Dyella jejuensis</name>
    <dbReference type="NCBI Taxonomy" id="1432009"/>
    <lineage>
        <taxon>Bacteria</taxon>
        <taxon>Pseudomonadati</taxon>
        <taxon>Pseudomonadota</taxon>
        <taxon>Gammaproteobacteria</taxon>
        <taxon>Lysobacterales</taxon>
        <taxon>Rhodanobacteraceae</taxon>
        <taxon>Dyella</taxon>
    </lineage>
</organism>
<protein>
    <submittedName>
        <fullName evidence="1">Uncharacterized protein</fullName>
    </submittedName>
</protein>